<dbReference type="AlphaFoldDB" id="A0A832DJ62"/>
<evidence type="ECO:0000313" key="1">
    <source>
        <dbReference type="EMBL" id="HGT47090.1"/>
    </source>
</evidence>
<comment type="caution">
    <text evidence="1">The sequence shown here is derived from an EMBL/GenBank/DDBJ whole genome shotgun (WGS) entry which is preliminary data.</text>
</comment>
<sequence length="75" mass="9306">MNKKFLKITMSNFENSVQMQPVEIFSWKKIKEHPFELFKSEFMIFNFLLDKSNMDYKEDWAMEYEMIYNSQLMEI</sequence>
<gene>
    <name evidence="1" type="ORF">ENS56_03550</name>
</gene>
<dbReference type="EMBL" id="DSVI01000004">
    <property type="protein sequence ID" value="HGT47090.1"/>
    <property type="molecule type" value="Genomic_DNA"/>
</dbReference>
<reference evidence="1" key="1">
    <citation type="journal article" date="2020" name="mSystems">
        <title>Genome- and Community-Level Interaction Insights into Carbon Utilization and Element Cycling Functions of Hydrothermarchaeota in Hydrothermal Sediment.</title>
        <authorList>
            <person name="Zhou Z."/>
            <person name="Liu Y."/>
            <person name="Xu W."/>
            <person name="Pan J."/>
            <person name="Luo Z.H."/>
            <person name="Li M."/>
        </authorList>
    </citation>
    <scope>NUCLEOTIDE SEQUENCE [LARGE SCALE GENOMIC DNA]</scope>
    <source>
        <strain evidence="1">SpSt-500</strain>
    </source>
</reference>
<organism evidence="1">
    <name type="scientific">Ignavibacterium album</name>
    <dbReference type="NCBI Taxonomy" id="591197"/>
    <lineage>
        <taxon>Bacteria</taxon>
        <taxon>Pseudomonadati</taxon>
        <taxon>Ignavibacteriota</taxon>
        <taxon>Ignavibacteria</taxon>
        <taxon>Ignavibacteriales</taxon>
        <taxon>Ignavibacteriaceae</taxon>
        <taxon>Ignavibacterium</taxon>
    </lineage>
</organism>
<proteinExistence type="predicted"/>
<accession>A0A832DJ62</accession>
<name>A0A832DJ62_9BACT</name>
<protein>
    <submittedName>
        <fullName evidence="1">Uncharacterized protein</fullName>
    </submittedName>
</protein>